<comment type="caution">
    <text evidence="2">The sequence shown here is derived from an EMBL/GenBank/DDBJ whole genome shotgun (WGS) entry which is preliminary data.</text>
</comment>
<organism evidence="2 3">
    <name type="scientific">Haloarcula rubra</name>
    <dbReference type="NCBI Taxonomy" id="2487747"/>
    <lineage>
        <taxon>Archaea</taxon>
        <taxon>Methanobacteriati</taxon>
        <taxon>Methanobacteriota</taxon>
        <taxon>Stenosarchaea group</taxon>
        <taxon>Halobacteria</taxon>
        <taxon>Halobacteriales</taxon>
        <taxon>Haloarculaceae</taxon>
        <taxon>Haloarcula</taxon>
    </lineage>
</organism>
<evidence type="ECO:0000313" key="3">
    <source>
        <dbReference type="Proteomes" id="UP001430377"/>
    </source>
</evidence>
<dbReference type="PANTHER" id="PTHR36174">
    <property type="entry name" value="LIPID II:GLYCINE GLYCYLTRANSFERASE"/>
    <property type="match status" value="1"/>
</dbReference>
<sequence length="333" mass="37858">MSLEITALDASDSDVWNDTLERTDERTPFHRFEALSVFADHADAAFHPLIGYKGQEPVGLFPLFTIEKGPITTAFSPPPDLKVSYLGPVILTSPGMKSNSVERRRRRFVERCLDWLDRTHAPRYVHVRTSITTPDTRPFDWEMFEETPRFTYVVDLEAGPDALFDRFSRDARSNVREAEDDCTVTESGHAAARSIITQVRNRHAEQDLQFPVTIELVEDLYEALPEGYLRPYVCTIDGVFAGGSLVLDDGRRAYGWQGTVKTDLEYDINDLLHWYVIRDASARGVGAYDLVGANNPRLSRYKSKFAPTLTRYHSLERSAPGFGAMARLYRRLK</sequence>
<dbReference type="AlphaFoldDB" id="A0AAW4PSK5"/>
<dbReference type="InterPro" id="IPR016181">
    <property type="entry name" value="Acyl_CoA_acyltransferase"/>
</dbReference>
<dbReference type="InterPro" id="IPR050644">
    <property type="entry name" value="PG_Glycine_Bridge_Synth"/>
</dbReference>
<dbReference type="Gene3D" id="3.40.630.30">
    <property type="match status" value="1"/>
</dbReference>
<dbReference type="Proteomes" id="UP001430377">
    <property type="component" value="Unassembled WGS sequence"/>
</dbReference>
<accession>A0AAW4PSK5</accession>
<feature type="domain" description="BioF2-like acetyltransferase" evidence="1">
    <location>
        <begin position="168"/>
        <end position="302"/>
    </location>
</feature>
<evidence type="ECO:0000313" key="2">
    <source>
        <dbReference type="EMBL" id="MBX0323144.1"/>
    </source>
</evidence>
<name>A0AAW4PSK5_9EURY</name>
<proteinExistence type="predicted"/>
<dbReference type="SUPFAM" id="SSF55729">
    <property type="entry name" value="Acyl-CoA N-acyltransferases (Nat)"/>
    <property type="match status" value="1"/>
</dbReference>
<dbReference type="Pfam" id="PF13480">
    <property type="entry name" value="Acetyltransf_6"/>
    <property type="match status" value="1"/>
</dbReference>
<reference evidence="2 3" key="1">
    <citation type="submission" date="2021-06" db="EMBL/GenBank/DDBJ databases">
        <title>Halomicroarcula sp. a new haloarchaeum isolated from saline soil.</title>
        <authorList>
            <person name="Duran-Viseras A."/>
            <person name="Sanchez-Porro C."/>
            <person name="Ventosa A."/>
        </authorList>
    </citation>
    <scope>NUCLEOTIDE SEQUENCE [LARGE SCALE GENOMIC DNA]</scope>
    <source>
        <strain evidence="2 3">F13</strain>
    </source>
</reference>
<protein>
    <submittedName>
        <fullName evidence="2">GNAT family N-acetyltransferase</fullName>
    </submittedName>
</protein>
<gene>
    <name evidence="2" type="ORF">EGH21_08900</name>
</gene>
<evidence type="ECO:0000259" key="1">
    <source>
        <dbReference type="Pfam" id="PF13480"/>
    </source>
</evidence>
<keyword evidence="3" id="KW-1185">Reference proteome</keyword>
<dbReference type="InterPro" id="IPR038740">
    <property type="entry name" value="BioF2-like_GNAT_dom"/>
</dbReference>
<dbReference type="RefSeq" id="WP_220618125.1">
    <property type="nucleotide sequence ID" value="NZ_RKLR01000003.1"/>
</dbReference>
<dbReference type="PANTHER" id="PTHR36174:SF1">
    <property type="entry name" value="LIPID II:GLYCINE GLYCYLTRANSFERASE"/>
    <property type="match status" value="1"/>
</dbReference>
<dbReference type="EMBL" id="RKLR01000003">
    <property type="protein sequence ID" value="MBX0323144.1"/>
    <property type="molecule type" value="Genomic_DNA"/>
</dbReference>